<keyword evidence="3 7" id="KW-0812">Transmembrane</keyword>
<feature type="transmembrane region" description="Helical" evidence="7">
    <location>
        <begin position="326"/>
        <end position="355"/>
    </location>
</feature>
<dbReference type="AlphaFoldDB" id="A0A2M6XBH2"/>
<dbReference type="InterPro" id="IPR025857">
    <property type="entry name" value="MacB_PCD"/>
</dbReference>
<organism evidence="10 11">
    <name type="scientific">Candidatus Shapirobacteria bacterium CG09_land_8_20_14_0_10_49_15</name>
    <dbReference type="NCBI Taxonomy" id="1974482"/>
    <lineage>
        <taxon>Bacteria</taxon>
        <taxon>Candidatus Shapironibacteriota</taxon>
    </lineage>
</organism>
<reference evidence="11" key="1">
    <citation type="submission" date="2017-09" db="EMBL/GenBank/DDBJ databases">
        <title>Depth-based differentiation of microbial function through sediment-hosted aquifers and enrichment of novel symbionts in the deep terrestrial subsurface.</title>
        <authorList>
            <person name="Probst A.J."/>
            <person name="Ladd B."/>
            <person name="Jarett J.K."/>
            <person name="Geller-Mcgrath D.E."/>
            <person name="Sieber C.M.K."/>
            <person name="Emerson J.B."/>
            <person name="Anantharaman K."/>
            <person name="Thomas B.C."/>
            <person name="Malmstrom R."/>
            <person name="Stieglmeier M."/>
            <person name="Klingl A."/>
            <person name="Woyke T."/>
            <person name="Ryan C.M."/>
            <person name="Banfield J.F."/>
        </authorList>
    </citation>
    <scope>NUCLEOTIDE SEQUENCE [LARGE SCALE GENOMIC DNA]</scope>
</reference>
<dbReference type="Proteomes" id="UP000231214">
    <property type="component" value="Unassembled WGS sequence"/>
</dbReference>
<dbReference type="Pfam" id="PF02687">
    <property type="entry name" value="FtsX"/>
    <property type="match status" value="1"/>
</dbReference>
<proteinExistence type="inferred from homology"/>
<dbReference type="GO" id="GO:0022857">
    <property type="term" value="F:transmembrane transporter activity"/>
    <property type="evidence" value="ECO:0007669"/>
    <property type="project" value="TreeGrafter"/>
</dbReference>
<evidence type="ECO:0000256" key="5">
    <source>
        <dbReference type="ARBA" id="ARBA00023136"/>
    </source>
</evidence>
<dbReference type="InterPro" id="IPR050250">
    <property type="entry name" value="Macrolide_Exporter_MacB"/>
</dbReference>
<evidence type="ECO:0000256" key="3">
    <source>
        <dbReference type="ARBA" id="ARBA00022692"/>
    </source>
</evidence>
<comment type="similarity">
    <text evidence="6">Belongs to the ABC-4 integral membrane protein family.</text>
</comment>
<evidence type="ECO:0000256" key="4">
    <source>
        <dbReference type="ARBA" id="ARBA00022989"/>
    </source>
</evidence>
<accession>A0A2M6XBH2</accession>
<dbReference type="Pfam" id="PF12704">
    <property type="entry name" value="MacB_PCD"/>
    <property type="match status" value="1"/>
</dbReference>
<dbReference type="PANTHER" id="PTHR30572">
    <property type="entry name" value="MEMBRANE COMPONENT OF TRANSPORTER-RELATED"/>
    <property type="match status" value="1"/>
</dbReference>
<evidence type="ECO:0000256" key="7">
    <source>
        <dbReference type="SAM" id="Phobius"/>
    </source>
</evidence>
<sequence length="403" mass="42784">MNLKETIRLALTGLLTNKMRSFLTMLGIIIGISSVILLIAIGSGLKTYITGQLEDLGAGSLFVVPGEFEVSSGQGQQGGMMGAGATAPKFTFAQLKQLQRQGQTIKVVMPYIESNGTIKYKGHTKISQVSGVGTEYPQVRDHRLQSGAFFSASQYNSAKKVAVLGSSVAEELFSQATAVGRKITISDQRYTVIGVLAEKGAFGNIDMDNQVFIPATTAMRQFDLQYIQSFWVQSQSAETVPATKQEIETILGAYLKDDEFSIIDTKSILNVISQILGTLTLALAGIAAISLVVGGVGIMNIMLVSVTERTREIGLRKAIGATPKNILHQFLIEATVLSLVGGAAGILLGVGGALIINRFFTTTITGWSILLAFGVSSLIGIIFGVAPAAKAAKLDPIAALRYE</sequence>
<evidence type="ECO:0000256" key="1">
    <source>
        <dbReference type="ARBA" id="ARBA00004651"/>
    </source>
</evidence>
<dbReference type="GO" id="GO:0005886">
    <property type="term" value="C:plasma membrane"/>
    <property type="evidence" value="ECO:0007669"/>
    <property type="project" value="UniProtKB-SubCell"/>
</dbReference>
<feature type="domain" description="ABC3 transporter permease C-terminal" evidence="8">
    <location>
        <begin position="286"/>
        <end position="396"/>
    </location>
</feature>
<evidence type="ECO:0000313" key="10">
    <source>
        <dbReference type="EMBL" id="PIU02420.1"/>
    </source>
</evidence>
<comment type="caution">
    <text evidence="10">The sequence shown here is derived from an EMBL/GenBank/DDBJ whole genome shotgun (WGS) entry which is preliminary data.</text>
</comment>
<comment type="subcellular location">
    <subcellularLocation>
        <location evidence="1">Cell membrane</location>
        <topology evidence="1">Multi-pass membrane protein</topology>
    </subcellularLocation>
</comment>
<keyword evidence="2" id="KW-1003">Cell membrane</keyword>
<evidence type="ECO:0000256" key="6">
    <source>
        <dbReference type="ARBA" id="ARBA00038076"/>
    </source>
</evidence>
<feature type="domain" description="MacB-like periplasmic core" evidence="9">
    <location>
        <begin position="21"/>
        <end position="249"/>
    </location>
</feature>
<gene>
    <name evidence="10" type="ORF">COT66_00330</name>
</gene>
<protein>
    <submittedName>
        <fullName evidence="10">Multidrug ABC transporter substrate-binding protein</fullName>
    </submittedName>
</protein>
<evidence type="ECO:0000259" key="8">
    <source>
        <dbReference type="Pfam" id="PF02687"/>
    </source>
</evidence>
<keyword evidence="5 7" id="KW-0472">Membrane</keyword>
<keyword evidence="4 7" id="KW-1133">Transmembrane helix</keyword>
<evidence type="ECO:0000313" key="11">
    <source>
        <dbReference type="Proteomes" id="UP000231214"/>
    </source>
</evidence>
<name>A0A2M6XBH2_9BACT</name>
<feature type="transmembrane region" description="Helical" evidence="7">
    <location>
        <begin position="367"/>
        <end position="386"/>
    </location>
</feature>
<evidence type="ECO:0000256" key="2">
    <source>
        <dbReference type="ARBA" id="ARBA00022475"/>
    </source>
</evidence>
<feature type="transmembrane region" description="Helical" evidence="7">
    <location>
        <begin position="275"/>
        <end position="305"/>
    </location>
</feature>
<feature type="transmembrane region" description="Helical" evidence="7">
    <location>
        <begin position="21"/>
        <end position="45"/>
    </location>
</feature>
<dbReference type="InterPro" id="IPR003838">
    <property type="entry name" value="ABC3_permease_C"/>
</dbReference>
<dbReference type="PANTHER" id="PTHR30572:SF4">
    <property type="entry name" value="ABC TRANSPORTER PERMEASE YTRF"/>
    <property type="match status" value="1"/>
</dbReference>
<evidence type="ECO:0000259" key="9">
    <source>
        <dbReference type="Pfam" id="PF12704"/>
    </source>
</evidence>
<dbReference type="EMBL" id="PEZK01000006">
    <property type="protein sequence ID" value="PIU02420.1"/>
    <property type="molecule type" value="Genomic_DNA"/>
</dbReference>